<keyword evidence="1" id="KW-0472">Membrane</keyword>
<dbReference type="RefSeq" id="WP_137092048.1">
    <property type="nucleotide sequence ID" value="NZ_CP028923.1"/>
</dbReference>
<dbReference type="AlphaFoldDB" id="A0A4D7JKL1"/>
<dbReference type="Gene3D" id="1.10.150.280">
    <property type="entry name" value="AF1531-like domain"/>
    <property type="match status" value="1"/>
</dbReference>
<dbReference type="GO" id="GO:0015627">
    <property type="term" value="C:type II protein secretion system complex"/>
    <property type="evidence" value="ECO:0007669"/>
    <property type="project" value="TreeGrafter"/>
</dbReference>
<reference evidence="2 3" key="1">
    <citation type="submission" date="2018-04" db="EMBL/GenBank/DDBJ databases">
        <title>Complete genome uncultured novel isolate.</title>
        <authorList>
            <person name="Merlino G."/>
        </authorList>
    </citation>
    <scope>NUCLEOTIDE SEQUENCE [LARGE SCALE GENOMIC DNA]</scope>
    <source>
        <strain evidence="3">R1DC9</strain>
    </source>
</reference>
<evidence type="ECO:0008006" key="4">
    <source>
        <dbReference type="Google" id="ProtNLM"/>
    </source>
</evidence>
<evidence type="ECO:0000313" key="2">
    <source>
        <dbReference type="EMBL" id="QCK16459.1"/>
    </source>
</evidence>
<dbReference type="EMBL" id="CP028923">
    <property type="protein sequence ID" value="QCK16459.1"/>
    <property type="molecule type" value="Genomic_DNA"/>
</dbReference>
<dbReference type="GO" id="GO:0015628">
    <property type="term" value="P:protein secretion by the type II secretion system"/>
    <property type="evidence" value="ECO:0007669"/>
    <property type="project" value="TreeGrafter"/>
</dbReference>
<sequence>MRFITRTLRRLLSSFYFNRSEASGFLLLAILLISYIFVLKWGDILFESNDYHVEYQYIEGSVSSDVTSGQIPSEIEVLNNSLDPNVSSRQELISSGLPEYLADRLINYRSKGGKFYKKSDLKKIYGLSDSLYNEIHPYYKATYIQKQKLKRKKTRSYYSDSSKSKYKPFKPKVIYAFDINEADTTDLKQIYGIGSVLSQRIIKYRNSLGGFISSDQLYEVWGLEKAVAEELLQYATINNGFNPRKFSIENSPVDSLASHPYLSFKQARLLKSYYQSHKDGFRKEDFYKIYAIDSASVTRILPYLTF</sequence>
<dbReference type="PANTHER" id="PTHR21180:SF32">
    <property type="entry name" value="ENDONUCLEASE_EXONUCLEASE_PHOSPHATASE FAMILY DOMAIN-CONTAINING PROTEIN 1"/>
    <property type="match status" value="1"/>
</dbReference>
<dbReference type="InterPro" id="IPR010994">
    <property type="entry name" value="RuvA_2-like"/>
</dbReference>
<keyword evidence="3" id="KW-1185">Reference proteome</keyword>
<name>A0A4D7JKL1_9BACT</name>
<organism evidence="2 3">
    <name type="scientific">Mangrovivirga cuniculi</name>
    <dbReference type="NCBI Taxonomy" id="2715131"/>
    <lineage>
        <taxon>Bacteria</taxon>
        <taxon>Pseudomonadati</taxon>
        <taxon>Bacteroidota</taxon>
        <taxon>Cytophagia</taxon>
        <taxon>Cytophagales</taxon>
        <taxon>Mangrovivirgaceae</taxon>
        <taxon>Mangrovivirga</taxon>
    </lineage>
</organism>
<dbReference type="Pfam" id="PF12836">
    <property type="entry name" value="HHH_3"/>
    <property type="match status" value="2"/>
</dbReference>
<evidence type="ECO:0000256" key="1">
    <source>
        <dbReference type="SAM" id="Phobius"/>
    </source>
</evidence>
<gene>
    <name evidence="2" type="ORF">DCC35_17855</name>
</gene>
<proteinExistence type="predicted"/>
<dbReference type="KEGG" id="fpf:DCC35_17855"/>
<dbReference type="Proteomes" id="UP000298616">
    <property type="component" value="Chromosome"/>
</dbReference>
<dbReference type="InterPro" id="IPR051675">
    <property type="entry name" value="Endo/Exo/Phosphatase_dom_1"/>
</dbReference>
<dbReference type="OrthoDB" id="981124at2"/>
<keyword evidence="1" id="KW-0812">Transmembrane</keyword>
<accession>A0A4D7JKL1</accession>
<dbReference type="PANTHER" id="PTHR21180">
    <property type="entry name" value="ENDONUCLEASE/EXONUCLEASE/PHOSPHATASE FAMILY DOMAIN-CONTAINING PROTEIN 1"/>
    <property type="match status" value="1"/>
</dbReference>
<protein>
    <recommendedName>
        <fullName evidence="4">Helix-hairpin-helix domain-containing protein</fullName>
    </recommendedName>
</protein>
<keyword evidence="1" id="KW-1133">Transmembrane helix</keyword>
<evidence type="ECO:0000313" key="3">
    <source>
        <dbReference type="Proteomes" id="UP000298616"/>
    </source>
</evidence>
<dbReference type="SUPFAM" id="SSF47781">
    <property type="entry name" value="RuvA domain 2-like"/>
    <property type="match status" value="3"/>
</dbReference>
<feature type="transmembrane region" description="Helical" evidence="1">
    <location>
        <begin position="21"/>
        <end position="42"/>
    </location>
</feature>